<evidence type="ECO:0000256" key="1">
    <source>
        <dbReference type="SAM" id="MobiDB-lite"/>
    </source>
</evidence>
<accession>A0A4Q9Q025</accession>
<feature type="compositionally biased region" description="Polar residues" evidence="1">
    <location>
        <begin position="76"/>
        <end position="91"/>
    </location>
</feature>
<dbReference type="EMBL" id="ML145106">
    <property type="protein sequence ID" value="TBU60325.1"/>
    <property type="molecule type" value="Genomic_DNA"/>
</dbReference>
<gene>
    <name evidence="2" type="ORF">BD310DRAFT_341707</name>
</gene>
<feature type="region of interest" description="Disordered" evidence="1">
    <location>
        <begin position="76"/>
        <end position="98"/>
    </location>
</feature>
<organism evidence="2 3">
    <name type="scientific">Dichomitus squalens</name>
    <dbReference type="NCBI Taxonomy" id="114155"/>
    <lineage>
        <taxon>Eukaryota</taxon>
        <taxon>Fungi</taxon>
        <taxon>Dikarya</taxon>
        <taxon>Basidiomycota</taxon>
        <taxon>Agaricomycotina</taxon>
        <taxon>Agaricomycetes</taxon>
        <taxon>Polyporales</taxon>
        <taxon>Polyporaceae</taxon>
        <taxon>Dichomitus</taxon>
    </lineage>
</organism>
<evidence type="ECO:0000313" key="2">
    <source>
        <dbReference type="EMBL" id="TBU60325.1"/>
    </source>
</evidence>
<sequence length="157" mass="17389">MGGVLCTVSSRQLDGVRAGSHSKHRLVCRSLSTALNRTSEYPIYTVSQSGQHHDGGMRQLPRPQCPYRTKGCLQCRSSPDSTSHMTTTRPNSFAHPRNAKTARVPMTVRPKRAHSQSMMIVKPEYVFRRVVSPTRLIKALDASYTGGSLVLHPARCT</sequence>
<protein>
    <submittedName>
        <fullName evidence="2">Uncharacterized protein</fullName>
    </submittedName>
</protein>
<evidence type="ECO:0000313" key="3">
    <source>
        <dbReference type="Proteomes" id="UP000292082"/>
    </source>
</evidence>
<keyword evidence="3" id="KW-1185">Reference proteome</keyword>
<dbReference type="AlphaFoldDB" id="A0A4Q9Q025"/>
<proteinExistence type="predicted"/>
<name>A0A4Q9Q025_9APHY</name>
<dbReference type="Proteomes" id="UP000292082">
    <property type="component" value="Unassembled WGS sequence"/>
</dbReference>
<reference evidence="2 3" key="1">
    <citation type="submission" date="2019-01" db="EMBL/GenBank/DDBJ databases">
        <title>Draft genome sequences of three monokaryotic isolates of the white-rot basidiomycete fungus Dichomitus squalens.</title>
        <authorList>
            <consortium name="DOE Joint Genome Institute"/>
            <person name="Lopez S.C."/>
            <person name="Andreopoulos B."/>
            <person name="Pangilinan J."/>
            <person name="Lipzen A."/>
            <person name="Riley R."/>
            <person name="Ahrendt S."/>
            <person name="Ng V."/>
            <person name="Barry K."/>
            <person name="Daum C."/>
            <person name="Grigoriev I.V."/>
            <person name="Hilden K.S."/>
            <person name="Makela M.R."/>
            <person name="de Vries R.P."/>
        </authorList>
    </citation>
    <scope>NUCLEOTIDE SEQUENCE [LARGE SCALE GENOMIC DNA]</scope>
    <source>
        <strain evidence="2 3">CBS 464.89</strain>
    </source>
</reference>